<protein>
    <submittedName>
        <fullName evidence="2">M48 family metallopeptidase</fullName>
    </submittedName>
</protein>
<feature type="domain" description="YgjP-like metallopeptidase" evidence="1">
    <location>
        <begin position="41"/>
        <end position="257"/>
    </location>
</feature>
<dbReference type="EMBL" id="DWUQ01000036">
    <property type="protein sequence ID" value="HJD43749.1"/>
    <property type="molecule type" value="Genomic_DNA"/>
</dbReference>
<evidence type="ECO:0000313" key="3">
    <source>
        <dbReference type="Proteomes" id="UP000823889"/>
    </source>
</evidence>
<dbReference type="PANTHER" id="PTHR30399:SF1">
    <property type="entry name" value="UTP PYROPHOSPHATASE"/>
    <property type="match status" value="1"/>
</dbReference>
<dbReference type="Gene3D" id="3.30.2010.10">
    <property type="entry name" value="Metalloproteases ('zincins'), catalytic domain"/>
    <property type="match status" value="1"/>
</dbReference>
<gene>
    <name evidence="2" type="ORF">H9906_01800</name>
</gene>
<reference evidence="2" key="2">
    <citation type="submission" date="2021-04" db="EMBL/GenBank/DDBJ databases">
        <authorList>
            <person name="Gilroy R."/>
        </authorList>
    </citation>
    <scope>NUCLEOTIDE SEQUENCE</scope>
    <source>
        <strain evidence="2">9264</strain>
    </source>
</reference>
<dbReference type="Proteomes" id="UP000823889">
    <property type="component" value="Unassembled WGS sequence"/>
</dbReference>
<comment type="caution">
    <text evidence="2">The sequence shown here is derived from an EMBL/GenBank/DDBJ whole genome shotgun (WGS) entry which is preliminary data.</text>
</comment>
<evidence type="ECO:0000259" key="1">
    <source>
        <dbReference type="Pfam" id="PF01863"/>
    </source>
</evidence>
<dbReference type="InterPro" id="IPR002725">
    <property type="entry name" value="YgjP-like_metallopeptidase"/>
</dbReference>
<dbReference type="Pfam" id="PF01863">
    <property type="entry name" value="YgjP-like"/>
    <property type="match status" value="1"/>
</dbReference>
<proteinExistence type="predicted"/>
<sequence>MSKPVALSFPAPKSLAGNEQWCERHLAGWKLGFVLRHSHRKTVGLRINEQGLLVTAPPWLSEQQLDDVLLAKQQWITTTLQAWQQRQAQVSLGQNQWQDKGQVPLLGVNIELRLHAALPKVSFTGCVAQPTSHDRLLLPLPVSADSSLIQDHVERWFKVQAQTYLDTWVQHYVQLNRGRPFSRWRLASPKKRWGSCNSAGVIMLNWRLIHFPPAVIQYVIAHEVAHLKEMNHGPKFWAEVARLMPDFDAPRQLLRQHSPGHLPIFTSPT</sequence>
<dbReference type="AlphaFoldDB" id="A0A9D2REJ8"/>
<dbReference type="CDD" id="cd07344">
    <property type="entry name" value="M48_yhfN_like"/>
    <property type="match status" value="1"/>
</dbReference>
<evidence type="ECO:0000313" key="2">
    <source>
        <dbReference type="EMBL" id="HJD43749.1"/>
    </source>
</evidence>
<dbReference type="InterPro" id="IPR053136">
    <property type="entry name" value="UTP_pyrophosphatase-like"/>
</dbReference>
<organism evidence="2 3">
    <name type="scientific">Candidatus Paenalcaligenes intestinipullorum</name>
    <dbReference type="NCBI Taxonomy" id="2838718"/>
    <lineage>
        <taxon>Bacteria</taxon>
        <taxon>Pseudomonadati</taxon>
        <taxon>Pseudomonadota</taxon>
        <taxon>Betaproteobacteria</taxon>
        <taxon>Burkholderiales</taxon>
        <taxon>Alcaligenaceae</taxon>
        <taxon>Paenalcaligenes</taxon>
    </lineage>
</organism>
<reference evidence="2" key="1">
    <citation type="journal article" date="2021" name="PeerJ">
        <title>Extensive microbial diversity within the chicken gut microbiome revealed by metagenomics and culture.</title>
        <authorList>
            <person name="Gilroy R."/>
            <person name="Ravi A."/>
            <person name="Getino M."/>
            <person name="Pursley I."/>
            <person name="Horton D.L."/>
            <person name="Alikhan N.F."/>
            <person name="Baker D."/>
            <person name="Gharbi K."/>
            <person name="Hall N."/>
            <person name="Watson M."/>
            <person name="Adriaenssens E.M."/>
            <person name="Foster-Nyarko E."/>
            <person name="Jarju S."/>
            <person name="Secka A."/>
            <person name="Antonio M."/>
            <person name="Oren A."/>
            <person name="Chaudhuri R.R."/>
            <person name="La Ragione R."/>
            <person name="Hildebrand F."/>
            <person name="Pallen M.J."/>
        </authorList>
    </citation>
    <scope>NUCLEOTIDE SEQUENCE</scope>
    <source>
        <strain evidence="2">9264</strain>
    </source>
</reference>
<dbReference type="PANTHER" id="PTHR30399">
    <property type="entry name" value="UNCHARACTERIZED PROTEIN YGJP"/>
    <property type="match status" value="1"/>
</dbReference>
<name>A0A9D2REJ8_9BURK</name>
<accession>A0A9D2REJ8</accession>